<reference evidence="1" key="1">
    <citation type="submission" date="2015-09" db="EMBL/GenBank/DDBJ databases">
        <title>Draft Genome Sequences of Two Novel Amoeba-resistant Intranuclear Bacteria, Candidatus Berkiella cookevillensis and Candidatus Berkiella aquae.</title>
        <authorList>
            <person name="Mehari Y.T."/>
            <person name="Arivett B.A."/>
            <person name="Farone A.L."/>
            <person name="Gunderson J.H."/>
            <person name="Farone M.B."/>
        </authorList>
    </citation>
    <scope>NUCLEOTIDE SEQUENCE [LARGE SCALE GENOMIC DNA]</scope>
    <source>
        <strain evidence="1">HT99</strain>
    </source>
</reference>
<dbReference type="EMBL" id="LKAJ01000004">
    <property type="protein sequence ID" value="KRG21499.1"/>
    <property type="molecule type" value="Genomic_DNA"/>
</dbReference>
<reference evidence="2" key="3">
    <citation type="submission" date="2021-06" db="EMBL/GenBank/DDBJ databases">
        <title>Genomic Description and Analysis of Intracellular Bacteria, Candidatus Berkiella cookevillensis and Candidatus Berkiella aquae.</title>
        <authorList>
            <person name="Kidane D.T."/>
            <person name="Mehari Y.T."/>
            <person name="Rice F.C."/>
            <person name="Arivett B.A."/>
            <person name="Farone A.L."/>
            <person name="Berk S.G."/>
            <person name="Farone M.B."/>
        </authorList>
    </citation>
    <scope>NUCLEOTIDE SEQUENCE</scope>
    <source>
        <strain evidence="2">HT99</strain>
    </source>
</reference>
<accession>A0A0Q9YL65</accession>
<comment type="caution">
    <text evidence="1">The sequence shown here is derived from an EMBL/GenBank/DDBJ whole genome shotgun (WGS) entry which is preliminary data.</text>
</comment>
<dbReference type="AlphaFoldDB" id="A0A0Q9YL65"/>
<proteinExistence type="predicted"/>
<dbReference type="Proteomes" id="UP000051497">
    <property type="component" value="Unassembled WGS sequence"/>
</dbReference>
<reference evidence="2" key="2">
    <citation type="journal article" date="2016" name="Genome Announc.">
        <title>Draft Genome Sequences of Two Novel Amoeba-Resistant Intranuclear Bacteria, 'Candidatus Berkiella cookevillensis' and 'Candidatus Berkiella aquae'.</title>
        <authorList>
            <person name="Mehari Y.T."/>
            <person name="Arivett B.A."/>
            <person name="Farone A.L."/>
            <person name="Gunderson J.H."/>
            <person name="Farone M.B."/>
        </authorList>
    </citation>
    <scope>NUCLEOTIDE SEQUENCE</scope>
    <source>
        <strain evidence="2">HT99</strain>
    </source>
</reference>
<keyword evidence="3" id="KW-1185">Reference proteome</keyword>
<dbReference type="RefSeq" id="WP_075065883.1">
    <property type="nucleotide sequence ID" value="NZ_LKAJ02000001.1"/>
</dbReference>
<sequence>MQHGPKSQMELKFERINRAQSYAEKRNLIEQLTDDERTMYNKQQEAKYKYDECMPQSVLPVNFTRTYTPANNAANTARKGVVIRNAPAANISDAASPNTSKLTK</sequence>
<protein>
    <submittedName>
        <fullName evidence="1">Uncharacterized protein</fullName>
    </submittedName>
</protein>
<name>A0A0Q9YL65_9GAMM</name>
<evidence type="ECO:0000313" key="1">
    <source>
        <dbReference type="EMBL" id="KRG21499.1"/>
    </source>
</evidence>
<gene>
    <name evidence="2" type="ORF">HT99x_008280</name>
    <name evidence="1" type="ORF">HT99x_01251</name>
</gene>
<dbReference type="EMBL" id="LKAJ02000001">
    <property type="protein sequence ID" value="MCS5711430.1"/>
    <property type="molecule type" value="Genomic_DNA"/>
</dbReference>
<evidence type="ECO:0000313" key="2">
    <source>
        <dbReference type="EMBL" id="MCS5711430.1"/>
    </source>
</evidence>
<evidence type="ECO:0000313" key="3">
    <source>
        <dbReference type="Proteomes" id="UP000051497"/>
    </source>
</evidence>
<dbReference type="STRING" id="295108.HT99x_01251"/>
<organism evidence="1">
    <name type="scientific">Candidatus Berkiella aquae</name>
    <dbReference type="NCBI Taxonomy" id="295108"/>
    <lineage>
        <taxon>Bacteria</taxon>
        <taxon>Pseudomonadati</taxon>
        <taxon>Pseudomonadota</taxon>
        <taxon>Gammaproteobacteria</taxon>
        <taxon>Candidatus Berkiellales</taxon>
        <taxon>Candidatus Berkiellaceae</taxon>
        <taxon>Candidatus Berkiella</taxon>
    </lineage>
</organism>